<accession>A0A5J5KYK8</accession>
<protein>
    <submittedName>
        <fullName evidence="2">Uncharacterized protein</fullName>
    </submittedName>
</protein>
<gene>
    <name evidence="2" type="ORF">FCK90_10485</name>
</gene>
<evidence type="ECO:0000313" key="2">
    <source>
        <dbReference type="EMBL" id="KAA9393831.1"/>
    </source>
</evidence>
<comment type="caution">
    <text evidence="2">The sequence shown here is derived from an EMBL/GenBank/DDBJ whole genome shotgun (WGS) entry which is preliminary data.</text>
</comment>
<feature type="region of interest" description="Disordered" evidence="1">
    <location>
        <begin position="71"/>
        <end position="101"/>
    </location>
</feature>
<dbReference type="RefSeq" id="WP_158034245.1">
    <property type="nucleotide sequence ID" value="NZ_ML708620.1"/>
</dbReference>
<proteinExistence type="predicted"/>
<organism evidence="2 3">
    <name type="scientific">Kocuria coralli</name>
    <dbReference type="NCBI Taxonomy" id="1461025"/>
    <lineage>
        <taxon>Bacteria</taxon>
        <taxon>Bacillati</taxon>
        <taxon>Actinomycetota</taxon>
        <taxon>Actinomycetes</taxon>
        <taxon>Micrococcales</taxon>
        <taxon>Micrococcaceae</taxon>
        <taxon>Kocuria</taxon>
    </lineage>
</organism>
<evidence type="ECO:0000313" key="3">
    <source>
        <dbReference type="Proteomes" id="UP000325957"/>
    </source>
</evidence>
<evidence type="ECO:0000256" key="1">
    <source>
        <dbReference type="SAM" id="MobiDB-lite"/>
    </source>
</evidence>
<sequence>MPPLDAQFRCGDNQALDLQVTRDDQDAHVVKVLSGTIEGWELDSASAGTSETGAPILYVRLTDGRTTFTYRRDLSEGPDTTSITRTGSPWPGTEIPATETR</sequence>
<keyword evidence="3" id="KW-1185">Reference proteome</keyword>
<feature type="compositionally biased region" description="Polar residues" evidence="1">
    <location>
        <begin position="78"/>
        <end position="87"/>
    </location>
</feature>
<name>A0A5J5KYK8_9MICC</name>
<dbReference type="AlphaFoldDB" id="A0A5J5KYK8"/>
<dbReference type="Proteomes" id="UP000325957">
    <property type="component" value="Unassembled WGS sequence"/>
</dbReference>
<dbReference type="EMBL" id="SZWF01000014">
    <property type="protein sequence ID" value="KAA9393831.1"/>
    <property type="molecule type" value="Genomic_DNA"/>
</dbReference>
<reference evidence="2 3" key="1">
    <citation type="submission" date="2019-05" db="EMBL/GenBank/DDBJ databases">
        <title>Kocuria coralli sp. nov., a novel actinobacterium isolated from coral reef seawater.</title>
        <authorList>
            <person name="Li J."/>
        </authorList>
    </citation>
    <scope>NUCLEOTIDE SEQUENCE [LARGE SCALE GENOMIC DNA]</scope>
    <source>
        <strain evidence="2 3">SCSIO 13007</strain>
    </source>
</reference>